<name>A0A2P2NXL4_RHIMU</name>
<evidence type="ECO:0000313" key="1">
    <source>
        <dbReference type="EMBL" id="MBX47257.1"/>
    </source>
</evidence>
<reference evidence="1" key="1">
    <citation type="submission" date="2018-02" db="EMBL/GenBank/DDBJ databases">
        <title>Rhizophora mucronata_Transcriptome.</title>
        <authorList>
            <person name="Meera S.P."/>
            <person name="Sreeshan A."/>
            <person name="Augustine A."/>
        </authorList>
    </citation>
    <scope>NUCLEOTIDE SEQUENCE</scope>
    <source>
        <tissue evidence="1">Leaf</tissue>
    </source>
</reference>
<proteinExistence type="predicted"/>
<sequence length="43" mass="4787">MGTKDKKSVNLSELFLVCNIQILSRNCTVVLPLNRSKSFGFQG</sequence>
<protein>
    <submittedName>
        <fullName evidence="1">Uncharacterized protein</fullName>
    </submittedName>
</protein>
<dbReference type="EMBL" id="GGEC01066773">
    <property type="protein sequence ID" value="MBX47257.1"/>
    <property type="molecule type" value="Transcribed_RNA"/>
</dbReference>
<accession>A0A2P2NXL4</accession>
<organism evidence="1">
    <name type="scientific">Rhizophora mucronata</name>
    <name type="common">Asiatic mangrove</name>
    <dbReference type="NCBI Taxonomy" id="61149"/>
    <lineage>
        <taxon>Eukaryota</taxon>
        <taxon>Viridiplantae</taxon>
        <taxon>Streptophyta</taxon>
        <taxon>Embryophyta</taxon>
        <taxon>Tracheophyta</taxon>
        <taxon>Spermatophyta</taxon>
        <taxon>Magnoliopsida</taxon>
        <taxon>eudicotyledons</taxon>
        <taxon>Gunneridae</taxon>
        <taxon>Pentapetalae</taxon>
        <taxon>rosids</taxon>
        <taxon>fabids</taxon>
        <taxon>Malpighiales</taxon>
        <taxon>Rhizophoraceae</taxon>
        <taxon>Rhizophora</taxon>
    </lineage>
</organism>
<dbReference type="AlphaFoldDB" id="A0A2P2NXL4"/>